<accession>A0A8B7Z444</accession>
<dbReference type="InterPro" id="IPR000504">
    <property type="entry name" value="RRM_dom"/>
</dbReference>
<dbReference type="Pfam" id="PF00098">
    <property type="entry name" value="zf-CCHC"/>
    <property type="match status" value="1"/>
</dbReference>
<evidence type="ECO:0000256" key="1">
    <source>
        <dbReference type="PROSITE-ProRule" id="PRU00047"/>
    </source>
</evidence>
<keyword evidence="1" id="KW-0862">Zinc</keyword>
<gene>
    <name evidence="6" type="primary">LOC110984482</name>
</gene>
<dbReference type="GO" id="GO:0003723">
    <property type="term" value="F:RNA binding"/>
    <property type="evidence" value="ECO:0007669"/>
    <property type="project" value="UniProtKB-UniRule"/>
</dbReference>
<dbReference type="PROSITE" id="PS50102">
    <property type="entry name" value="RRM"/>
    <property type="match status" value="1"/>
</dbReference>
<dbReference type="InterPro" id="IPR035979">
    <property type="entry name" value="RBD_domain_sf"/>
</dbReference>
<dbReference type="CDD" id="cd12373">
    <property type="entry name" value="RRM_SRSF3_like"/>
    <property type="match status" value="1"/>
</dbReference>
<organism evidence="5 6">
    <name type="scientific">Acanthaster planci</name>
    <name type="common">Crown-of-thorns starfish</name>
    <dbReference type="NCBI Taxonomy" id="133434"/>
    <lineage>
        <taxon>Eukaryota</taxon>
        <taxon>Metazoa</taxon>
        <taxon>Echinodermata</taxon>
        <taxon>Eleutherozoa</taxon>
        <taxon>Asterozoa</taxon>
        <taxon>Asteroidea</taxon>
        <taxon>Valvatacea</taxon>
        <taxon>Valvatida</taxon>
        <taxon>Acanthasteridae</taxon>
        <taxon>Acanthaster</taxon>
    </lineage>
</organism>
<dbReference type="InterPro" id="IPR050907">
    <property type="entry name" value="SRSF"/>
</dbReference>
<dbReference type="RefSeq" id="XP_022100404.1">
    <property type="nucleotide sequence ID" value="XM_022244712.1"/>
</dbReference>
<reference evidence="6" key="1">
    <citation type="submission" date="2025-08" db="UniProtKB">
        <authorList>
            <consortium name="RefSeq"/>
        </authorList>
    </citation>
    <scope>IDENTIFICATION</scope>
</reference>
<sequence length="137" mass="15910">MSYFHRSVDCKVYVGNLGSGASRHELEDAFIKYGDLTNVWVARNPPGFAFVEFKNRSDALRAVDGLDDCYLCGRRITVEMSTGESRNRGSGRYPPRRSISDEKCYECGQRGHFARDCRYNRRRNRRSRSRSPQYRPI</sequence>
<evidence type="ECO:0000313" key="6">
    <source>
        <dbReference type="RefSeq" id="XP_022100404.1"/>
    </source>
</evidence>
<evidence type="ECO:0000259" key="3">
    <source>
        <dbReference type="PROSITE" id="PS50102"/>
    </source>
</evidence>
<dbReference type="PANTHER" id="PTHR23147">
    <property type="entry name" value="SERINE/ARGININE RICH SPLICING FACTOR"/>
    <property type="match status" value="1"/>
</dbReference>
<dbReference type="Gene3D" id="4.10.60.10">
    <property type="entry name" value="Zinc finger, CCHC-type"/>
    <property type="match status" value="1"/>
</dbReference>
<dbReference type="OrthoDB" id="5970at2759"/>
<keyword evidence="5" id="KW-1185">Reference proteome</keyword>
<dbReference type="SUPFAM" id="SSF54928">
    <property type="entry name" value="RNA-binding domain, RBD"/>
    <property type="match status" value="1"/>
</dbReference>
<dbReference type="PROSITE" id="PS50158">
    <property type="entry name" value="ZF_CCHC"/>
    <property type="match status" value="1"/>
</dbReference>
<dbReference type="SUPFAM" id="SSF57756">
    <property type="entry name" value="Retrovirus zinc finger-like domains"/>
    <property type="match status" value="1"/>
</dbReference>
<keyword evidence="1" id="KW-0479">Metal-binding</keyword>
<dbReference type="SMART" id="SM00360">
    <property type="entry name" value="RRM"/>
    <property type="match status" value="1"/>
</dbReference>
<dbReference type="GO" id="GO:0008270">
    <property type="term" value="F:zinc ion binding"/>
    <property type="evidence" value="ECO:0007669"/>
    <property type="project" value="UniProtKB-KW"/>
</dbReference>
<dbReference type="AlphaFoldDB" id="A0A8B7Z444"/>
<dbReference type="GeneID" id="110984482"/>
<dbReference type="InterPro" id="IPR036875">
    <property type="entry name" value="Znf_CCHC_sf"/>
</dbReference>
<keyword evidence="1" id="KW-0863">Zinc-finger</keyword>
<protein>
    <submittedName>
        <fullName evidence="6">Serine/arginine-rich splicing factor 7-like isoform X2</fullName>
    </submittedName>
</protein>
<evidence type="ECO:0000259" key="4">
    <source>
        <dbReference type="PROSITE" id="PS50158"/>
    </source>
</evidence>
<dbReference type="InterPro" id="IPR012677">
    <property type="entry name" value="Nucleotide-bd_a/b_plait_sf"/>
</dbReference>
<dbReference type="InterPro" id="IPR001878">
    <property type="entry name" value="Znf_CCHC"/>
</dbReference>
<dbReference type="SMART" id="SM00343">
    <property type="entry name" value="ZnF_C2HC"/>
    <property type="match status" value="1"/>
</dbReference>
<dbReference type="FunFam" id="3.30.70.330:FF:001074">
    <property type="entry name" value="Splicing factor, arginine/serine-rich 7"/>
    <property type="match status" value="1"/>
</dbReference>
<proteinExistence type="predicted"/>
<feature type="domain" description="CCHC-type" evidence="4">
    <location>
        <begin position="103"/>
        <end position="118"/>
    </location>
</feature>
<evidence type="ECO:0000256" key="2">
    <source>
        <dbReference type="PROSITE-ProRule" id="PRU00176"/>
    </source>
</evidence>
<dbReference type="Proteomes" id="UP000694845">
    <property type="component" value="Unplaced"/>
</dbReference>
<dbReference type="Gene3D" id="3.30.70.330">
    <property type="match status" value="1"/>
</dbReference>
<name>A0A8B7Z444_ACAPL</name>
<feature type="domain" description="RRM" evidence="3">
    <location>
        <begin position="10"/>
        <end position="83"/>
    </location>
</feature>
<keyword evidence="2" id="KW-0694">RNA-binding</keyword>
<evidence type="ECO:0000313" key="5">
    <source>
        <dbReference type="Proteomes" id="UP000694845"/>
    </source>
</evidence>
<dbReference type="Pfam" id="PF00076">
    <property type="entry name" value="RRM_1"/>
    <property type="match status" value="1"/>
</dbReference>